<sequence>MQATSTIIFVAAVITIVGTTIGVDLGTTYSCVGVYKNGRVEIIPNDQGNRITPSYVAWADGERLVGDAAKNQATLNPSNTVFDVKRMIGRKFTDKTVQADMKLWPYKVVSKAGRPYVDVEVGSERKQFAPEEISAMVLGKMRETAETFLGKSVQNAVVTVPAYFNDAQRQATKDAGTISGMTVRRIINEPTAAAIAYGLDKRGGEKNILVFDLGGGTFDVTALTIDNGVFEVLATNGDTHLGGEDFDQRVMKYFMREFNKKYKTDMSGDSRAKQKLRREVERVKRTLSSQPSARLEVEALFDGIDFSETLTRARFELLNLDLFKKTLTPVSKVLEDAGLKKGELDEVVLVGGSTRIPKTFSTNQDNQPAVLIQVFQGDRPMTKDNHILGKFELTGIPPAPRGTPQIEVTFEIDANGILQVSAEDKDTGKSEKITITAEKGRLSEDEIDRMVREAEEFAEDDKKTKERIDSRNALESYCYSLKNQIEDEEKGIAGKVDEEDKEALETAVQEALDWLDENQEAEKDEFEAKRKEVEEVANPIIKKVYASTGGDAGGAQGEDDEDFDHEEL</sequence>
<evidence type="ECO:0000313" key="10">
    <source>
        <dbReference type="Proteomes" id="UP000323011"/>
    </source>
</evidence>
<organism evidence="9 10">
    <name type="scientific">Cafeteria roenbergensis</name>
    <name type="common">Marine flagellate</name>
    <dbReference type="NCBI Taxonomy" id="33653"/>
    <lineage>
        <taxon>Eukaryota</taxon>
        <taxon>Sar</taxon>
        <taxon>Stramenopiles</taxon>
        <taxon>Bigyra</taxon>
        <taxon>Opalozoa</taxon>
        <taxon>Bicosoecida</taxon>
        <taxon>Cafeteriaceae</taxon>
        <taxon>Cafeteria</taxon>
    </lineage>
</organism>
<keyword evidence="4 6" id="KW-0067">ATP-binding</keyword>
<keyword evidence="2 6" id="KW-0547">Nucleotide-binding</keyword>
<dbReference type="InterPro" id="IPR043129">
    <property type="entry name" value="ATPase_NBD"/>
</dbReference>
<evidence type="ECO:0000256" key="8">
    <source>
        <dbReference type="SAM" id="MobiDB-lite"/>
    </source>
</evidence>
<keyword evidence="3" id="KW-0256">Endoplasmic reticulum</keyword>
<accession>A0A5A8BYS3</accession>
<keyword evidence="10" id="KW-1185">Reference proteome</keyword>
<dbReference type="SUPFAM" id="SSF53067">
    <property type="entry name" value="Actin-like ATPase domain"/>
    <property type="match status" value="2"/>
</dbReference>
<reference evidence="9 10" key="1">
    <citation type="submission" date="2019-07" db="EMBL/GenBank/DDBJ databases">
        <title>Genomes of Cafeteria roenbergensis.</title>
        <authorList>
            <person name="Fischer M.G."/>
            <person name="Hackl T."/>
            <person name="Roman M."/>
        </authorList>
    </citation>
    <scope>NUCLEOTIDE SEQUENCE [LARGE SCALE GENOMIC DNA]</scope>
    <source>
        <strain evidence="9 10">BVI</strain>
    </source>
</reference>
<dbReference type="CDD" id="cd10241">
    <property type="entry name" value="ASKHA_NBD_HSP70_BiP"/>
    <property type="match status" value="1"/>
</dbReference>
<dbReference type="PRINTS" id="PR00301">
    <property type="entry name" value="HEATSHOCK70"/>
</dbReference>
<dbReference type="FunFam" id="2.60.34.10:FF:000012">
    <property type="entry name" value="Heat shock 70 kDa protein"/>
    <property type="match status" value="1"/>
</dbReference>
<evidence type="ECO:0000313" key="9">
    <source>
        <dbReference type="EMBL" id="KAA0145595.1"/>
    </source>
</evidence>
<dbReference type="SUPFAM" id="SSF100934">
    <property type="entry name" value="Heat shock protein 70kD (HSP70), C-terminal subdomain"/>
    <property type="match status" value="1"/>
</dbReference>
<evidence type="ECO:0000256" key="3">
    <source>
        <dbReference type="ARBA" id="ARBA00022824"/>
    </source>
</evidence>
<comment type="similarity">
    <text evidence="1 6">Belongs to the heat shock protein 70 family.</text>
</comment>
<dbReference type="Proteomes" id="UP000323011">
    <property type="component" value="Unassembled WGS sequence"/>
</dbReference>
<dbReference type="Gene3D" id="3.30.420.40">
    <property type="match status" value="1"/>
</dbReference>
<dbReference type="Pfam" id="PF00012">
    <property type="entry name" value="HSP70"/>
    <property type="match status" value="1"/>
</dbReference>
<dbReference type="SUPFAM" id="SSF100920">
    <property type="entry name" value="Heat shock protein 70kD (HSP70), peptide-binding domain"/>
    <property type="match status" value="1"/>
</dbReference>
<evidence type="ECO:0000256" key="6">
    <source>
        <dbReference type="RuleBase" id="RU003322"/>
    </source>
</evidence>
<dbReference type="InterPro" id="IPR029048">
    <property type="entry name" value="HSP70_C_sf"/>
</dbReference>
<keyword evidence="5" id="KW-0346">Stress response</keyword>
<keyword evidence="7" id="KW-0175">Coiled coil</keyword>
<dbReference type="Gene3D" id="3.90.640.10">
    <property type="entry name" value="Actin, Chain A, domain 4"/>
    <property type="match status" value="1"/>
</dbReference>
<dbReference type="PROSITE" id="PS00297">
    <property type="entry name" value="HSP70_1"/>
    <property type="match status" value="1"/>
</dbReference>
<feature type="compositionally biased region" description="Acidic residues" evidence="8">
    <location>
        <begin position="557"/>
        <end position="568"/>
    </location>
</feature>
<evidence type="ECO:0000256" key="7">
    <source>
        <dbReference type="SAM" id="Coils"/>
    </source>
</evidence>
<dbReference type="OMA" id="DSKPCIE"/>
<dbReference type="Gene3D" id="1.20.1270.10">
    <property type="match status" value="1"/>
</dbReference>
<evidence type="ECO:0000256" key="4">
    <source>
        <dbReference type="ARBA" id="ARBA00022840"/>
    </source>
</evidence>
<dbReference type="GO" id="GO:0005524">
    <property type="term" value="F:ATP binding"/>
    <property type="evidence" value="ECO:0007669"/>
    <property type="project" value="UniProtKB-KW"/>
</dbReference>
<dbReference type="Gene3D" id="2.60.34.10">
    <property type="entry name" value="Substrate Binding Domain Of DNAk, Chain A, domain 1"/>
    <property type="match status" value="1"/>
</dbReference>
<dbReference type="FunFam" id="3.30.420.40:FF:000026">
    <property type="entry name" value="Heat shock protein 70"/>
    <property type="match status" value="1"/>
</dbReference>
<gene>
    <name evidence="9" type="ORF">FNF29_08467</name>
</gene>
<dbReference type="InterPro" id="IPR018181">
    <property type="entry name" value="Heat_shock_70_CS"/>
</dbReference>
<feature type="coiled-coil region" evidence="7">
    <location>
        <begin position="504"/>
        <end position="536"/>
    </location>
</feature>
<dbReference type="FunFam" id="3.90.640.10:FF:000002">
    <property type="entry name" value="Heat shock 70 kDa"/>
    <property type="match status" value="1"/>
</dbReference>
<dbReference type="PANTHER" id="PTHR19375">
    <property type="entry name" value="HEAT SHOCK PROTEIN 70KDA"/>
    <property type="match status" value="1"/>
</dbReference>
<proteinExistence type="inferred from homology"/>
<evidence type="ECO:0000256" key="2">
    <source>
        <dbReference type="ARBA" id="ARBA00022741"/>
    </source>
</evidence>
<evidence type="ECO:0000256" key="1">
    <source>
        <dbReference type="ARBA" id="ARBA00007381"/>
    </source>
</evidence>
<protein>
    <submittedName>
        <fullName evidence="9">Uncharacterized protein</fullName>
    </submittedName>
</protein>
<dbReference type="GO" id="GO:0140662">
    <property type="term" value="F:ATP-dependent protein folding chaperone"/>
    <property type="evidence" value="ECO:0007669"/>
    <property type="project" value="InterPro"/>
</dbReference>
<dbReference type="FunFam" id="1.20.1270.10:FF:000016">
    <property type="entry name" value="Heat shock protein 70"/>
    <property type="match status" value="1"/>
</dbReference>
<dbReference type="InterPro" id="IPR042050">
    <property type="entry name" value="BIP_NBD"/>
</dbReference>
<dbReference type="InterPro" id="IPR013126">
    <property type="entry name" value="Hsp_70_fam"/>
</dbReference>
<name>A0A5A8BYS3_CAFRO</name>
<dbReference type="AlphaFoldDB" id="A0A5A8BYS3"/>
<feature type="region of interest" description="Disordered" evidence="8">
    <location>
        <begin position="544"/>
        <end position="568"/>
    </location>
</feature>
<evidence type="ECO:0000256" key="5">
    <source>
        <dbReference type="ARBA" id="ARBA00023016"/>
    </source>
</evidence>
<dbReference type="EMBL" id="VLTN01000154">
    <property type="protein sequence ID" value="KAA0145595.1"/>
    <property type="molecule type" value="Genomic_DNA"/>
</dbReference>
<comment type="caution">
    <text evidence="9">The sequence shown here is derived from an EMBL/GenBank/DDBJ whole genome shotgun (WGS) entry which is preliminary data.</text>
</comment>
<dbReference type="InterPro" id="IPR029047">
    <property type="entry name" value="HSP70_peptide-bd_sf"/>
</dbReference>